<dbReference type="Gene3D" id="3.40.50.300">
    <property type="entry name" value="P-loop containing nucleotide triphosphate hydrolases"/>
    <property type="match status" value="1"/>
</dbReference>
<reference evidence="1 2" key="1">
    <citation type="journal article" date="2018" name="J. Microbiol.">
        <title>Aestuariibaculum marinum sp. nov., a marine bacterium isolated from seawater in South Korea.</title>
        <authorList>
            <person name="Choi J."/>
            <person name="Lee D."/>
            <person name="Jang J.H."/>
            <person name="Cha S."/>
            <person name="Seo T."/>
        </authorList>
    </citation>
    <scope>NUCLEOTIDE SEQUENCE [LARGE SCALE GENOMIC DNA]</scope>
    <source>
        <strain evidence="1 2">IP7</strain>
    </source>
</reference>
<name>A0A8J6Q4U6_9FLAO</name>
<comment type="caution">
    <text evidence="1">The sequence shown here is derived from an EMBL/GenBank/DDBJ whole genome shotgun (WGS) entry which is preliminary data.</text>
</comment>
<gene>
    <name evidence="1" type="ORF">ICJ85_07575</name>
</gene>
<proteinExistence type="predicted"/>
<evidence type="ECO:0000313" key="2">
    <source>
        <dbReference type="Proteomes" id="UP000621516"/>
    </source>
</evidence>
<dbReference type="Proteomes" id="UP000621516">
    <property type="component" value="Unassembled WGS sequence"/>
</dbReference>
<keyword evidence="2" id="KW-1185">Reference proteome</keyword>
<dbReference type="AlphaFoldDB" id="A0A8J6Q4U6"/>
<accession>A0A8J6Q4U6</accession>
<organism evidence="1 2">
    <name type="scientific">Aestuariibaculum marinum</name>
    <dbReference type="NCBI Taxonomy" id="2683592"/>
    <lineage>
        <taxon>Bacteria</taxon>
        <taxon>Pseudomonadati</taxon>
        <taxon>Bacteroidota</taxon>
        <taxon>Flavobacteriia</taxon>
        <taxon>Flavobacteriales</taxon>
        <taxon>Flavobacteriaceae</taxon>
    </lineage>
</organism>
<dbReference type="EMBL" id="JACVXD010000003">
    <property type="protein sequence ID" value="MBD0823878.1"/>
    <property type="molecule type" value="Genomic_DNA"/>
</dbReference>
<evidence type="ECO:0000313" key="1">
    <source>
        <dbReference type="EMBL" id="MBD0823878.1"/>
    </source>
</evidence>
<dbReference type="SUPFAM" id="SSF52540">
    <property type="entry name" value="P-loop containing nucleoside triphosphate hydrolases"/>
    <property type="match status" value="1"/>
</dbReference>
<dbReference type="InterPro" id="IPR027417">
    <property type="entry name" value="P-loop_NTPase"/>
</dbReference>
<protein>
    <submittedName>
        <fullName evidence="1">Sulfotransferase family protein</fullName>
    </submittedName>
</protein>
<dbReference type="RefSeq" id="WP_188223193.1">
    <property type="nucleotide sequence ID" value="NZ_JACVXD010000003.1"/>
</dbReference>
<sequence>MVYNKHLVILGSARSGTSWLTELIARQYRYRLLFEPEHEFNTEEGKLICDRFVTEANQQPEIKRYLTRVFRNRIDNDWMAQHSNRNWKRHLWPFIPKKFIIKFVRCNLLADYFNTTVSIPTIFIIRNPYDVLASQMRVKFPWLYDLSYFKSQDTLCDLILNEFGLDIRLLNGLTELETLCVRWCIENSIPFLGVKTAPLDIYKYEDIVNDITLFKAICETYGMTPVNHIEAIYRVPSSKTHPKSHVISGKMKADPFLKDDYAVINKYLDIFKIHHYHRVH</sequence>